<keyword evidence="11" id="KW-1185">Reference proteome</keyword>
<keyword evidence="4" id="KW-0119">Carbohydrate metabolism</keyword>
<evidence type="ECO:0000313" key="11">
    <source>
        <dbReference type="Proteomes" id="UP000076927"/>
    </source>
</evidence>
<dbReference type="GO" id="GO:0010411">
    <property type="term" value="P:xyloglucan metabolic process"/>
    <property type="evidence" value="ECO:0007669"/>
    <property type="project" value="TreeGrafter"/>
</dbReference>
<dbReference type="RefSeq" id="WP_068605986.1">
    <property type="nucleotide sequence ID" value="NZ_CP011388.1"/>
</dbReference>
<gene>
    <name evidence="10" type="ORF">SY83_09290</name>
</gene>
<dbReference type="SUPFAM" id="SSF110296">
    <property type="entry name" value="Oligoxyloglucan reducing end-specific cellobiohydrolase"/>
    <property type="match status" value="2"/>
</dbReference>
<evidence type="ECO:0000256" key="4">
    <source>
        <dbReference type="ARBA" id="ARBA00023277"/>
    </source>
</evidence>
<dbReference type="SUPFAM" id="SSF50939">
    <property type="entry name" value="Sialidases"/>
    <property type="match status" value="1"/>
</dbReference>
<proteinExistence type="inferred from homology"/>
<dbReference type="KEGG" id="pswu:SY83_09290"/>
<sequence length="965" mass="104005">MRKIKWLMSLVLLFLFPVSASAESWQAVPMVSQAILNSGNTGGEGGQWPLAIGISKADPNFMMYGTDVGGVYRSTNGGGQWEPANIGLHSVGASSFAFDPANANRVLAVGAGSGPMDWNGVYLSTDKAQSWSLVKGAKISGFRDIRDQLDYDPASYDANLGYTKTAYWSRIENDAPQWGTPEIHPAIYKSTDGGQNWQELASTAAYAGGIIRVHPSAGTVYAANGNGFYKSNDGGLTFTIKLSGAITGMDVVHKTGSENVVYLTKSDGLYKSTNSGEQFTKVNSASFPPSPFNLKASSADPNKLITGSDQGSYNWKRYYTTDGGANWSVGTDDAANSWIPNNNRPVVLALHPTDSAKAWSFGGDFIMRTTNSGANWAWANNGNTGIMTGGKFAFNVFNPNLLYIGSQDYDGMLTNDGGATWARSGLLGEYWGGWVYGGYAASAQIYYGGVPDVNNYGGPKYLKITRNGGTTVVNTGIQLSGLDTSYGDPTDANILFAWNHRSTDGGISWTPMVNCVGVLTHSPVGNKELYGTNGTGIVRSTDKGATWQTLYTFNNVNIRDLAYDHIRNQLYIVNEWSTLYKYDLNTGLLDELKENMPADQFGNRHMRSVAVDPVDPSIVYVAGAANTYQTDTSVVRSTDGGETWTTLTRSKRLNNTQFGKDGGHEAYVIRVHPLTREAWVGTVCYGVWKIAAPSSATSALNRSGWTVTGTPTEAYHPAGNAIDGNAGTAWQSGASQSNGHSLVIDMKSEKRFNQLVLDTGSSNNDYPRGYEVYVSVNGTQWGTKVASGTGNGAMTSITFAAQKARYIKVIQTGSTGWWWTVSELNVYMPDSFQLADRTGWTATASHRNSDAWQAVDGKPDNIWQSGASMSNGMWFVVDMKQTVSMNKLVLDTGANASGDYPRGYQIMVSGDGANWGSAIATGTGNGQYVTATFALQQARYVRILQTGNAGNWWSIKDVFAHNSTL</sequence>
<dbReference type="InterPro" id="IPR000421">
    <property type="entry name" value="FA58C"/>
</dbReference>
<dbReference type="GO" id="GO:0016798">
    <property type="term" value="F:hydrolase activity, acting on glycosyl bonds"/>
    <property type="evidence" value="ECO:0007669"/>
    <property type="project" value="UniProtKB-KW"/>
</dbReference>
<dbReference type="STRING" id="1178515.SY83_09290"/>
<dbReference type="EMBL" id="CP011388">
    <property type="protein sequence ID" value="ANE46435.1"/>
    <property type="molecule type" value="Genomic_DNA"/>
</dbReference>
<dbReference type="PROSITE" id="PS50022">
    <property type="entry name" value="FA58C_3"/>
    <property type="match status" value="2"/>
</dbReference>
<dbReference type="PANTHER" id="PTHR43739">
    <property type="entry name" value="XYLOGLUCANASE (EUROFUNG)"/>
    <property type="match status" value="1"/>
</dbReference>
<evidence type="ECO:0000256" key="8">
    <source>
        <dbReference type="SAM" id="SignalP"/>
    </source>
</evidence>
<evidence type="ECO:0000259" key="9">
    <source>
        <dbReference type="PROSITE" id="PS50022"/>
    </source>
</evidence>
<dbReference type="InterPro" id="IPR036278">
    <property type="entry name" value="Sialidase_sf"/>
</dbReference>
<keyword evidence="1 8" id="KW-0732">Signal</keyword>
<evidence type="ECO:0000313" key="10">
    <source>
        <dbReference type="EMBL" id="ANE46435.1"/>
    </source>
</evidence>
<dbReference type="InterPro" id="IPR008979">
    <property type="entry name" value="Galactose-bd-like_sf"/>
</dbReference>
<dbReference type="Gene3D" id="2.130.10.10">
    <property type="entry name" value="YVTN repeat-like/Quinoprotein amine dehydrogenase"/>
    <property type="match status" value="5"/>
</dbReference>
<keyword evidence="5" id="KW-0326">Glycosidase</keyword>
<dbReference type="Pfam" id="PF00754">
    <property type="entry name" value="F5_F8_type_C"/>
    <property type="match status" value="2"/>
</dbReference>
<accession>A0A172THB0</accession>
<dbReference type="PANTHER" id="PTHR43739:SF2">
    <property type="entry name" value="OLIGOXYLOGLUCAN-REDUCING END-SPECIFIC XYLOGLUCANASE-RELATED"/>
    <property type="match status" value="1"/>
</dbReference>
<dbReference type="Proteomes" id="UP000076927">
    <property type="component" value="Chromosome"/>
</dbReference>
<dbReference type="InterPro" id="IPR015943">
    <property type="entry name" value="WD40/YVTN_repeat-like_dom_sf"/>
</dbReference>
<dbReference type="GO" id="GO:0000272">
    <property type="term" value="P:polysaccharide catabolic process"/>
    <property type="evidence" value="ECO:0007669"/>
    <property type="project" value="UniProtKB-KW"/>
</dbReference>
<dbReference type="InterPro" id="IPR052025">
    <property type="entry name" value="Xyloglucanase_GH74"/>
</dbReference>
<reference evidence="10 11" key="1">
    <citation type="submission" date="2015-01" db="EMBL/GenBank/DDBJ databases">
        <title>Paenibacillus swuensis/DY6/whole genome sequencing.</title>
        <authorList>
            <person name="Kim M.K."/>
            <person name="Srinivasan S."/>
            <person name="Lee J.-J."/>
        </authorList>
    </citation>
    <scope>NUCLEOTIDE SEQUENCE [LARGE SCALE GENOMIC DNA]</scope>
    <source>
        <strain evidence="10 11">DY6</strain>
    </source>
</reference>
<organism evidence="10 11">
    <name type="scientific">Paenibacillus swuensis</name>
    <dbReference type="NCBI Taxonomy" id="1178515"/>
    <lineage>
        <taxon>Bacteria</taxon>
        <taxon>Bacillati</taxon>
        <taxon>Bacillota</taxon>
        <taxon>Bacilli</taxon>
        <taxon>Bacillales</taxon>
        <taxon>Paenibacillaceae</taxon>
        <taxon>Paenibacillus</taxon>
    </lineage>
</organism>
<dbReference type="PATRIC" id="fig|1178515.4.peg.1855"/>
<evidence type="ECO:0000256" key="7">
    <source>
        <dbReference type="ARBA" id="ARBA00037986"/>
    </source>
</evidence>
<name>A0A172THB0_9BACL</name>
<dbReference type="OrthoDB" id="52286at2"/>
<dbReference type="Pfam" id="PF15902">
    <property type="entry name" value="Sortilin-Vps10"/>
    <property type="match status" value="1"/>
</dbReference>
<evidence type="ECO:0000256" key="5">
    <source>
        <dbReference type="ARBA" id="ARBA00023295"/>
    </source>
</evidence>
<dbReference type="AlphaFoldDB" id="A0A172THB0"/>
<dbReference type="SUPFAM" id="SSF49785">
    <property type="entry name" value="Galactose-binding domain-like"/>
    <property type="match status" value="2"/>
</dbReference>
<evidence type="ECO:0000256" key="3">
    <source>
        <dbReference type="ARBA" id="ARBA00022801"/>
    </source>
</evidence>
<keyword evidence="3" id="KW-0378">Hydrolase</keyword>
<evidence type="ECO:0000256" key="1">
    <source>
        <dbReference type="ARBA" id="ARBA00022729"/>
    </source>
</evidence>
<keyword evidence="2" id="KW-0677">Repeat</keyword>
<evidence type="ECO:0000256" key="2">
    <source>
        <dbReference type="ARBA" id="ARBA00022737"/>
    </source>
</evidence>
<feature type="domain" description="F5/8 type C" evidence="9">
    <location>
        <begin position="821"/>
        <end position="943"/>
    </location>
</feature>
<feature type="domain" description="F5/8 type C" evidence="9">
    <location>
        <begin position="684"/>
        <end position="809"/>
    </location>
</feature>
<feature type="signal peptide" evidence="8">
    <location>
        <begin position="1"/>
        <end position="22"/>
    </location>
</feature>
<dbReference type="InterPro" id="IPR031778">
    <property type="entry name" value="Sortilin_N"/>
</dbReference>
<dbReference type="CDD" id="cd15482">
    <property type="entry name" value="Sialidase_non-viral"/>
    <property type="match status" value="1"/>
</dbReference>
<dbReference type="Gene3D" id="2.60.120.260">
    <property type="entry name" value="Galactose-binding domain-like"/>
    <property type="match status" value="2"/>
</dbReference>
<keyword evidence="6" id="KW-0624">Polysaccharide degradation</keyword>
<evidence type="ECO:0000256" key="6">
    <source>
        <dbReference type="ARBA" id="ARBA00023326"/>
    </source>
</evidence>
<comment type="similarity">
    <text evidence="7">Belongs to the glycosyl hydrolase 74 family.</text>
</comment>
<protein>
    <recommendedName>
        <fullName evidence="9">F5/8 type C domain-containing protein</fullName>
    </recommendedName>
</protein>
<feature type="chain" id="PRO_5008000781" description="F5/8 type C domain-containing protein" evidence="8">
    <location>
        <begin position="23"/>
        <end position="965"/>
    </location>
</feature>